<dbReference type="Proteomes" id="UP000178092">
    <property type="component" value="Unassembled WGS sequence"/>
</dbReference>
<protein>
    <submittedName>
        <fullName evidence="1">Uncharacterized protein</fullName>
    </submittedName>
</protein>
<accession>A0A1G2QZP7</accession>
<dbReference type="AlphaFoldDB" id="A0A1G2QZP7"/>
<evidence type="ECO:0000313" key="1">
    <source>
        <dbReference type="EMBL" id="OHA65492.1"/>
    </source>
</evidence>
<organism evidence="1 2">
    <name type="scientific">Candidatus Wildermuthbacteria bacterium RIFCSPHIGHO2_02_FULL_45_25</name>
    <dbReference type="NCBI Taxonomy" id="1802450"/>
    <lineage>
        <taxon>Bacteria</taxon>
        <taxon>Candidatus Wildermuthiibacteriota</taxon>
    </lineage>
</organism>
<evidence type="ECO:0000313" key="2">
    <source>
        <dbReference type="Proteomes" id="UP000178092"/>
    </source>
</evidence>
<gene>
    <name evidence="1" type="ORF">A3C04_02755</name>
</gene>
<dbReference type="EMBL" id="MHTV01000044">
    <property type="protein sequence ID" value="OHA65492.1"/>
    <property type="molecule type" value="Genomic_DNA"/>
</dbReference>
<sequence length="133" mass="14986">MSQTILLIICFVSLAGIFFLIGKKIPLLLAFATDNEENFRSFMEQGAKRIAVSSKKGAALSQKTFEKALVKTRAIAARTEMQTGEWLYRLQAKSKARKDGFASAYWDKIKEKPLAVKKRKKKTVVKKSKAEQV</sequence>
<proteinExistence type="predicted"/>
<reference evidence="1 2" key="1">
    <citation type="journal article" date="2016" name="Nat. Commun.">
        <title>Thousands of microbial genomes shed light on interconnected biogeochemical processes in an aquifer system.</title>
        <authorList>
            <person name="Anantharaman K."/>
            <person name="Brown C.T."/>
            <person name="Hug L.A."/>
            <person name="Sharon I."/>
            <person name="Castelle C.J."/>
            <person name="Probst A.J."/>
            <person name="Thomas B.C."/>
            <person name="Singh A."/>
            <person name="Wilkins M.J."/>
            <person name="Karaoz U."/>
            <person name="Brodie E.L."/>
            <person name="Williams K.H."/>
            <person name="Hubbard S.S."/>
            <person name="Banfield J.F."/>
        </authorList>
    </citation>
    <scope>NUCLEOTIDE SEQUENCE [LARGE SCALE GENOMIC DNA]</scope>
</reference>
<name>A0A1G2QZP7_9BACT</name>
<comment type="caution">
    <text evidence="1">The sequence shown here is derived from an EMBL/GenBank/DDBJ whole genome shotgun (WGS) entry which is preliminary data.</text>
</comment>